<reference evidence="2 3" key="1">
    <citation type="submission" date="2018-12" db="EMBL/GenBank/DDBJ databases">
        <title>Venturia inaequalis Genome Resource.</title>
        <authorList>
            <person name="Lichtner F.J."/>
        </authorList>
    </citation>
    <scope>NUCLEOTIDE SEQUENCE [LARGE SCALE GENOMIC DNA]</scope>
    <source>
        <strain evidence="2 3">120213</strain>
    </source>
</reference>
<protein>
    <submittedName>
        <fullName evidence="2">Uncharacterized protein</fullName>
    </submittedName>
</protein>
<comment type="caution">
    <text evidence="2">The sequence shown here is derived from an EMBL/GenBank/DDBJ whole genome shotgun (WGS) entry which is preliminary data.</text>
</comment>
<feature type="compositionally biased region" description="Basic and acidic residues" evidence="1">
    <location>
        <begin position="223"/>
        <end position="236"/>
    </location>
</feature>
<feature type="region of interest" description="Disordered" evidence="1">
    <location>
        <begin position="134"/>
        <end position="253"/>
    </location>
</feature>
<dbReference type="Proteomes" id="UP000447873">
    <property type="component" value="Unassembled WGS sequence"/>
</dbReference>
<evidence type="ECO:0000256" key="1">
    <source>
        <dbReference type="SAM" id="MobiDB-lite"/>
    </source>
</evidence>
<organism evidence="2 3">
    <name type="scientific">Venturia inaequalis</name>
    <name type="common">Apple scab fungus</name>
    <dbReference type="NCBI Taxonomy" id="5025"/>
    <lineage>
        <taxon>Eukaryota</taxon>
        <taxon>Fungi</taxon>
        <taxon>Dikarya</taxon>
        <taxon>Ascomycota</taxon>
        <taxon>Pezizomycotina</taxon>
        <taxon>Dothideomycetes</taxon>
        <taxon>Pleosporomycetidae</taxon>
        <taxon>Venturiales</taxon>
        <taxon>Venturiaceae</taxon>
        <taxon>Venturia</taxon>
    </lineage>
</organism>
<feature type="compositionally biased region" description="Basic and acidic residues" evidence="1">
    <location>
        <begin position="142"/>
        <end position="154"/>
    </location>
</feature>
<feature type="compositionally biased region" description="Basic residues" evidence="1">
    <location>
        <begin position="238"/>
        <end position="253"/>
    </location>
</feature>
<evidence type="ECO:0000313" key="2">
    <source>
        <dbReference type="EMBL" id="KAE9976893.1"/>
    </source>
</evidence>
<dbReference type="AlphaFoldDB" id="A0A8H3UX43"/>
<name>A0A8H3UX43_VENIN</name>
<dbReference type="EMBL" id="WNWS01000164">
    <property type="protein sequence ID" value="KAE9976893.1"/>
    <property type="molecule type" value="Genomic_DNA"/>
</dbReference>
<accession>A0A8H3UX43</accession>
<proteinExistence type="predicted"/>
<evidence type="ECO:0000313" key="3">
    <source>
        <dbReference type="Proteomes" id="UP000447873"/>
    </source>
</evidence>
<sequence>MKVKELQARWLNGRFYCPPRDEWNGTFKTPSEINGAPISQIKNFITVEIGAADFQRLAVTINSGTCLGVSIGLRKSIVLAGPAVGTRRGTNQNAADQAEDTTTISARHGEFIRLAGNFAVSDHIAMREKAAEDEVAVQEEGEQGRNEKTDEKGPQDYSVLEPGSSLNVGKDAVTGAEESEGQEPPELDPKPAASVAMDELKPAFRKKRERNNNPTKAINKAKKQAEKKVAQEEQLKTGHGKAPKHKKGQKRAY</sequence>
<gene>
    <name evidence="2" type="ORF">EG328_002353</name>
</gene>
<feature type="compositionally biased region" description="Acidic residues" evidence="1">
    <location>
        <begin position="177"/>
        <end position="186"/>
    </location>
</feature>